<name>A0A3G6LW74_CHRCU</name>
<protein>
    <submittedName>
        <fullName evidence="1">Uncharacterized protein</fullName>
    </submittedName>
</protein>
<dbReference type="Proteomes" id="UP000273270">
    <property type="component" value="Chromosome"/>
</dbReference>
<dbReference type="AlphaFoldDB" id="A0A3G6LW74"/>
<gene>
    <name evidence="1" type="ORF">EG346_04625</name>
</gene>
<sequence>MWGKIILSIFVKEILNTKVCLNLNISKTQQKLIKTQHMKKNSQLQHDACFCTASFFINAKTYPVRNLV</sequence>
<dbReference type="KEGG" id="ccau:EG346_04625"/>
<accession>A0A3G6LW74</accession>
<proteinExistence type="predicted"/>
<reference evidence="2" key="1">
    <citation type="submission" date="2018-11" db="EMBL/GenBank/DDBJ databases">
        <title>Proposal to divide the Flavobacteriaceae and reorganize its genera based on Amino Acid Identity values calculated from whole genome sequences.</title>
        <authorList>
            <person name="Nicholson A.C."/>
            <person name="Gulvik C.A."/>
            <person name="Whitney A.M."/>
            <person name="Humrighouse B.W."/>
            <person name="Bell M."/>
            <person name="Holmes B."/>
            <person name="Steigerwalt A.G."/>
            <person name="Villarma A."/>
            <person name="Sheth M."/>
            <person name="Batra D."/>
            <person name="Pryor J."/>
            <person name="Bernardet J.-F."/>
            <person name="Hugo C."/>
            <person name="Kampfer P."/>
            <person name="Newman J."/>
            <person name="McQuiston J.R."/>
        </authorList>
    </citation>
    <scope>NUCLEOTIDE SEQUENCE [LARGE SCALE GENOMIC DNA]</scope>
    <source>
        <strain evidence="2">G0188</strain>
    </source>
</reference>
<organism evidence="1 2">
    <name type="scientific">Chryseobacterium carnipullorum</name>
    <dbReference type="NCBI Taxonomy" id="1124835"/>
    <lineage>
        <taxon>Bacteria</taxon>
        <taxon>Pseudomonadati</taxon>
        <taxon>Bacteroidota</taxon>
        <taxon>Flavobacteriia</taxon>
        <taxon>Flavobacteriales</taxon>
        <taxon>Weeksellaceae</taxon>
        <taxon>Chryseobacterium group</taxon>
        <taxon>Chryseobacterium</taxon>
    </lineage>
</organism>
<dbReference type="EMBL" id="CP033920">
    <property type="protein sequence ID" value="AZA47514.1"/>
    <property type="molecule type" value="Genomic_DNA"/>
</dbReference>
<keyword evidence="2" id="KW-1185">Reference proteome</keyword>
<evidence type="ECO:0000313" key="1">
    <source>
        <dbReference type="EMBL" id="AZA47514.1"/>
    </source>
</evidence>
<evidence type="ECO:0000313" key="2">
    <source>
        <dbReference type="Proteomes" id="UP000273270"/>
    </source>
</evidence>